<dbReference type="RefSeq" id="WP_077334387.1">
    <property type="nucleotide sequence ID" value="NZ_FULE01000015.1"/>
</dbReference>
<evidence type="ECO:0000259" key="2">
    <source>
        <dbReference type="Pfam" id="PF13193"/>
    </source>
</evidence>
<accession>A0A1R4LGG1</accession>
<evidence type="ECO:0000259" key="1">
    <source>
        <dbReference type="Pfam" id="PF00501"/>
    </source>
</evidence>
<dbReference type="STRING" id="1123498.VR7878_01215"/>
<dbReference type="GO" id="GO:0031177">
    <property type="term" value="F:phosphopantetheine binding"/>
    <property type="evidence" value="ECO:0007669"/>
    <property type="project" value="TreeGrafter"/>
</dbReference>
<dbReference type="PANTHER" id="PTHR45527:SF1">
    <property type="entry name" value="FATTY ACID SYNTHASE"/>
    <property type="match status" value="1"/>
</dbReference>
<dbReference type="InterPro" id="IPR000873">
    <property type="entry name" value="AMP-dep_synth/lig_dom"/>
</dbReference>
<protein>
    <submittedName>
        <fullName evidence="3">Dimodular nonribosomal peptide synthase</fullName>
    </submittedName>
</protein>
<dbReference type="Pfam" id="PF13193">
    <property type="entry name" value="AMP-binding_C"/>
    <property type="match status" value="1"/>
</dbReference>
<dbReference type="Gene3D" id="3.30.300.30">
    <property type="match status" value="1"/>
</dbReference>
<dbReference type="InterPro" id="IPR045851">
    <property type="entry name" value="AMP-bd_C_sf"/>
</dbReference>
<reference evidence="4" key="1">
    <citation type="submission" date="2017-02" db="EMBL/GenBank/DDBJ databases">
        <authorList>
            <person name="Rodrigo-Torres L."/>
            <person name="Arahal R.D."/>
            <person name="Lucena T."/>
        </authorList>
    </citation>
    <scope>NUCLEOTIDE SEQUENCE [LARGE SCALE GENOMIC DNA]</scope>
    <source>
        <strain evidence="4">CECT 7878</strain>
    </source>
</reference>
<evidence type="ECO:0000313" key="3">
    <source>
        <dbReference type="EMBL" id="SJN55364.1"/>
    </source>
</evidence>
<organism evidence="3 4">
    <name type="scientific">Vibrio ruber (strain DSM 16370 / JCM 11486 / BCRC 17186 / CECT 7878 / LMG 23124 / VR1)</name>
    <dbReference type="NCBI Taxonomy" id="1123498"/>
    <lineage>
        <taxon>Bacteria</taxon>
        <taxon>Pseudomonadati</taxon>
        <taxon>Pseudomonadota</taxon>
        <taxon>Gammaproteobacteria</taxon>
        <taxon>Vibrionales</taxon>
        <taxon>Vibrionaceae</taxon>
        <taxon>Vibrio</taxon>
    </lineage>
</organism>
<feature type="domain" description="AMP-binding enzyme C-terminal" evidence="2">
    <location>
        <begin position="426"/>
        <end position="501"/>
    </location>
</feature>
<dbReference type="Gene3D" id="3.40.50.12780">
    <property type="entry name" value="N-terminal domain of ligase-like"/>
    <property type="match status" value="1"/>
</dbReference>
<dbReference type="EMBL" id="FULE01000015">
    <property type="protein sequence ID" value="SJN55364.1"/>
    <property type="molecule type" value="Genomic_DNA"/>
</dbReference>
<dbReference type="AlphaFoldDB" id="A0A1R4LGG1"/>
<dbReference type="OrthoDB" id="5817163at2"/>
<dbReference type="GO" id="GO:0005737">
    <property type="term" value="C:cytoplasm"/>
    <property type="evidence" value="ECO:0007669"/>
    <property type="project" value="TreeGrafter"/>
</dbReference>
<dbReference type="SUPFAM" id="SSF56801">
    <property type="entry name" value="Acetyl-CoA synthetase-like"/>
    <property type="match status" value="1"/>
</dbReference>
<feature type="domain" description="AMP-dependent synthetase/ligase" evidence="1">
    <location>
        <begin position="19"/>
        <end position="368"/>
    </location>
</feature>
<dbReference type="InterPro" id="IPR020845">
    <property type="entry name" value="AMP-binding_CS"/>
</dbReference>
<keyword evidence="4" id="KW-1185">Reference proteome</keyword>
<dbReference type="Proteomes" id="UP000188276">
    <property type="component" value="Unassembled WGS sequence"/>
</dbReference>
<dbReference type="NCBIfam" id="TIGR01733">
    <property type="entry name" value="AA-adenyl-dom"/>
    <property type="match status" value="1"/>
</dbReference>
<evidence type="ECO:0000313" key="4">
    <source>
        <dbReference type="Proteomes" id="UP000188276"/>
    </source>
</evidence>
<name>A0A1R4LGG1_VIBR1</name>
<gene>
    <name evidence="3" type="primary">dhbF_1</name>
    <name evidence="3" type="ORF">VR7878_01215</name>
</gene>
<sequence>MLQTLLPEIKPKTLLSRFFDVAQTYPNRIALQDDKKRVSYGELQSWIDNIASVLSEYQVKEGDFVAVAVTPSMELLAALLAVQYTGAAYVPIDTKAPKDRNLLILNDANPVLILGDTTTPNYEGFSQHNVHHLIKEKSALPTAPMVNRASEEGVAYVIYTSGTTGKPKGVPITHKNLQALFTATEQFFTFNEQDIGLLYHSFAFDFSVWEIWSMLGYGGKLIIPSEETRVMPEKLAKLIAHEKITILNQTPTAFSVNASSLCNYYSESLALRFIVFGGERLNFQALEKWNRHFGLQSPQLVNMYGITETTVHASLHVVNQNDLENIESNIGKLLPHFDYIIRPFGDEEPDEHSGELLLSGPQITHGYLNISHEECSKFIWLDKDGISRCYYCSGDIVRHNKNNELIFLGRRDHQTKINGYRIEIGEIESVLSKQSNIHEICVVNAQSPIFGHHLICFYTTIESADVATKQLKAHAKAALPVYMRPVRYRKIGIIPKTVNGKVDKKAMLNMME</sequence>
<dbReference type="GO" id="GO:0044550">
    <property type="term" value="P:secondary metabolite biosynthetic process"/>
    <property type="evidence" value="ECO:0007669"/>
    <property type="project" value="TreeGrafter"/>
</dbReference>
<dbReference type="InterPro" id="IPR042099">
    <property type="entry name" value="ANL_N_sf"/>
</dbReference>
<dbReference type="PANTHER" id="PTHR45527">
    <property type="entry name" value="NONRIBOSOMAL PEPTIDE SYNTHETASE"/>
    <property type="match status" value="1"/>
</dbReference>
<dbReference type="PROSITE" id="PS00455">
    <property type="entry name" value="AMP_BINDING"/>
    <property type="match status" value="1"/>
</dbReference>
<dbReference type="InterPro" id="IPR010071">
    <property type="entry name" value="AA_adenyl_dom"/>
</dbReference>
<dbReference type="Pfam" id="PF00501">
    <property type="entry name" value="AMP-binding"/>
    <property type="match status" value="1"/>
</dbReference>
<proteinExistence type="predicted"/>
<dbReference type="GO" id="GO:0043041">
    <property type="term" value="P:amino acid activation for nonribosomal peptide biosynthetic process"/>
    <property type="evidence" value="ECO:0007669"/>
    <property type="project" value="TreeGrafter"/>
</dbReference>
<dbReference type="InterPro" id="IPR025110">
    <property type="entry name" value="AMP-bd_C"/>
</dbReference>